<proteinExistence type="inferred from homology"/>
<evidence type="ECO:0000313" key="3">
    <source>
        <dbReference type="EMBL" id="TNV73155.1"/>
    </source>
</evidence>
<dbReference type="GO" id="GO:0000398">
    <property type="term" value="P:mRNA splicing, via spliceosome"/>
    <property type="evidence" value="ECO:0007669"/>
    <property type="project" value="TreeGrafter"/>
</dbReference>
<dbReference type="GO" id="GO:0003723">
    <property type="term" value="F:RNA binding"/>
    <property type="evidence" value="ECO:0007669"/>
    <property type="project" value="TreeGrafter"/>
</dbReference>
<sequence>MSKLDFLAKKYQGVNKLTDDSKKRLTKLYQKEKQTIIDDDDKILTLGIHKKQQPSFVPTQIRQQPQRKFVQESDHSEEEEGDDIQPVIVGEDYGFMSKAALERQEILKRDGVSSSSDSDSDDSQNSHKQKRRRRHDSSDSGGDEQITHKRVDSDGDVSVKSQREVVSIVEKSGLQSASELKEFNKKASELQNKHLMEQIKKNGNTQNPTVYRNAQGFKVDINQMSEKDRLKAANEAQLKQWVQGSKQTADKMQLMNQLEEAKETPFARYELDKEAEDELKMKDRFGDPLKLIKSKTLQVAIDIYCPSASSPGPLIGWGLNLGTGGTASIEGMGMRGGGLIRRTR</sequence>
<reference evidence="3" key="1">
    <citation type="submission" date="2019-06" db="EMBL/GenBank/DDBJ databases">
        <authorList>
            <person name="Zheng W."/>
        </authorList>
    </citation>
    <scope>NUCLEOTIDE SEQUENCE</scope>
    <source>
        <strain evidence="3">QDHG01</strain>
    </source>
</reference>
<accession>A0A8J8NEP3</accession>
<evidence type="ECO:0000313" key="4">
    <source>
        <dbReference type="Proteomes" id="UP000785679"/>
    </source>
</evidence>
<dbReference type="PANTHER" id="PTHR31809">
    <property type="entry name" value="BUD13 HOMOLOG"/>
    <property type="match status" value="1"/>
</dbReference>
<dbReference type="Proteomes" id="UP000785679">
    <property type="component" value="Unassembled WGS sequence"/>
</dbReference>
<dbReference type="Pfam" id="PF09736">
    <property type="entry name" value="Bud13"/>
    <property type="match status" value="1"/>
</dbReference>
<comment type="caution">
    <text evidence="3">The sequence shown here is derived from an EMBL/GenBank/DDBJ whole genome shotgun (WGS) entry which is preliminary data.</text>
</comment>
<name>A0A8J8NEP3_HALGN</name>
<dbReference type="GO" id="GO:0070274">
    <property type="term" value="C:RES complex"/>
    <property type="evidence" value="ECO:0007669"/>
    <property type="project" value="TreeGrafter"/>
</dbReference>
<comment type="similarity">
    <text evidence="1">Belongs to the CWC26 family.</text>
</comment>
<feature type="region of interest" description="Disordered" evidence="2">
    <location>
        <begin position="106"/>
        <end position="162"/>
    </location>
</feature>
<organism evidence="3 4">
    <name type="scientific">Halteria grandinella</name>
    <dbReference type="NCBI Taxonomy" id="5974"/>
    <lineage>
        <taxon>Eukaryota</taxon>
        <taxon>Sar</taxon>
        <taxon>Alveolata</taxon>
        <taxon>Ciliophora</taxon>
        <taxon>Intramacronucleata</taxon>
        <taxon>Spirotrichea</taxon>
        <taxon>Stichotrichia</taxon>
        <taxon>Sporadotrichida</taxon>
        <taxon>Halteriidae</taxon>
        <taxon>Halteria</taxon>
    </lineage>
</organism>
<evidence type="ECO:0000256" key="1">
    <source>
        <dbReference type="ARBA" id="ARBA00011069"/>
    </source>
</evidence>
<keyword evidence="4" id="KW-1185">Reference proteome</keyword>
<feature type="region of interest" description="Disordered" evidence="2">
    <location>
        <begin position="51"/>
        <end position="89"/>
    </location>
</feature>
<protein>
    <submittedName>
        <fullName evidence="3">Uncharacterized protein</fullName>
    </submittedName>
</protein>
<evidence type="ECO:0000256" key="2">
    <source>
        <dbReference type="SAM" id="MobiDB-lite"/>
    </source>
</evidence>
<feature type="compositionally biased region" description="Polar residues" evidence="2">
    <location>
        <begin position="53"/>
        <end position="66"/>
    </location>
</feature>
<gene>
    <name evidence="3" type="ORF">FGO68_gene6669</name>
</gene>
<dbReference type="EMBL" id="RRYP01019689">
    <property type="protein sequence ID" value="TNV73155.1"/>
    <property type="molecule type" value="Genomic_DNA"/>
</dbReference>
<dbReference type="InterPro" id="IPR018609">
    <property type="entry name" value="Bud13"/>
</dbReference>
<dbReference type="PANTHER" id="PTHR31809:SF0">
    <property type="entry name" value="BUD13 HOMOLOG"/>
    <property type="match status" value="1"/>
</dbReference>
<dbReference type="InterPro" id="IPR051112">
    <property type="entry name" value="CWC26_splicing_factor"/>
</dbReference>
<dbReference type="AlphaFoldDB" id="A0A8J8NEP3"/>
<dbReference type="GO" id="GO:0005684">
    <property type="term" value="C:U2-type spliceosomal complex"/>
    <property type="evidence" value="ECO:0007669"/>
    <property type="project" value="TreeGrafter"/>
</dbReference>